<dbReference type="Proteomes" id="UP000596661">
    <property type="component" value="Chromosome 1"/>
</dbReference>
<keyword evidence="1" id="KW-0812">Transmembrane</keyword>
<dbReference type="EnsemblPlants" id="evm.model.01.2229">
    <property type="protein sequence ID" value="cds.evm.model.01.2229"/>
    <property type="gene ID" value="evm.TU.01.2229"/>
</dbReference>
<name>A0A803NKB1_CANSA</name>
<dbReference type="AlphaFoldDB" id="A0A803NKB1"/>
<sequence length="90" mass="9861">MAKQFIGSKVPNVEITELAIAPVDDFAMRNKQISAFFLLFAFCSAGATWRSLIGRKLTDSSRGASWLEVGCTRGERRGLAAARGPRVEEK</sequence>
<reference evidence="2" key="1">
    <citation type="submission" date="2018-11" db="EMBL/GenBank/DDBJ databases">
        <authorList>
            <person name="Grassa J C."/>
        </authorList>
    </citation>
    <scope>NUCLEOTIDE SEQUENCE [LARGE SCALE GENOMIC DNA]</scope>
</reference>
<protein>
    <submittedName>
        <fullName evidence="2">Uncharacterized protein</fullName>
    </submittedName>
</protein>
<feature type="transmembrane region" description="Helical" evidence="1">
    <location>
        <begin position="33"/>
        <end position="52"/>
    </location>
</feature>
<proteinExistence type="predicted"/>
<organism evidence="2 3">
    <name type="scientific">Cannabis sativa</name>
    <name type="common">Hemp</name>
    <name type="synonym">Marijuana</name>
    <dbReference type="NCBI Taxonomy" id="3483"/>
    <lineage>
        <taxon>Eukaryota</taxon>
        <taxon>Viridiplantae</taxon>
        <taxon>Streptophyta</taxon>
        <taxon>Embryophyta</taxon>
        <taxon>Tracheophyta</taxon>
        <taxon>Spermatophyta</taxon>
        <taxon>Magnoliopsida</taxon>
        <taxon>eudicotyledons</taxon>
        <taxon>Gunneridae</taxon>
        <taxon>Pentapetalae</taxon>
        <taxon>rosids</taxon>
        <taxon>fabids</taxon>
        <taxon>Rosales</taxon>
        <taxon>Cannabaceae</taxon>
        <taxon>Cannabis</taxon>
    </lineage>
</organism>
<reference evidence="2" key="2">
    <citation type="submission" date="2021-03" db="UniProtKB">
        <authorList>
            <consortium name="EnsemblPlants"/>
        </authorList>
    </citation>
    <scope>IDENTIFICATION</scope>
</reference>
<evidence type="ECO:0000313" key="2">
    <source>
        <dbReference type="EnsemblPlants" id="cds.evm.model.01.2229"/>
    </source>
</evidence>
<accession>A0A803NKB1</accession>
<dbReference type="EMBL" id="UZAU01000063">
    <property type="status" value="NOT_ANNOTATED_CDS"/>
    <property type="molecule type" value="Genomic_DNA"/>
</dbReference>
<keyword evidence="1" id="KW-1133">Transmembrane helix</keyword>
<keyword evidence="1" id="KW-0472">Membrane</keyword>
<dbReference type="Gramene" id="evm.model.01.2229">
    <property type="protein sequence ID" value="cds.evm.model.01.2229"/>
    <property type="gene ID" value="evm.TU.01.2229"/>
</dbReference>
<evidence type="ECO:0000256" key="1">
    <source>
        <dbReference type="SAM" id="Phobius"/>
    </source>
</evidence>
<evidence type="ECO:0000313" key="3">
    <source>
        <dbReference type="Proteomes" id="UP000596661"/>
    </source>
</evidence>
<keyword evidence="3" id="KW-1185">Reference proteome</keyword>